<evidence type="ECO:0000256" key="1">
    <source>
        <dbReference type="SAM" id="MobiDB-lite"/>
    </source>
</evidence>
<feature type="domain" description="Oxidoreductase-like" evidence="2">
    <location>
        <begin position="91"/>
        <end position="119"/>
    </location>
</feature>
<name>A0A3M6UH82_POCDA</name>
<organism evidence="3 4">
    <name type="scientific">Pocillopora damicornis</name>
    <name type="common">Cauliflower coral</name>
    <name type="synonym">Millepora damicornis</name>
    <dbReference type="NCBI Taxonomy" id="46731"/>
    <lineage>
        <taxon>Eukaryota</taxon>
        <taxon>Metazoa</taxon>
        <taxon>Cnidaria</taxon>
        <taxon>Anthozoa</taxon>
        <taxon>Hexacorallia</taxon>
        <taxon>Scleractinia</taxon>
        <taxon>Astrocoeniina</taxon>
        <taxon>Pocilloporidae</taxon>
        <taxon>Pocillopora</taxon>
    </lineage>
</organism>
<feature type="compositionally biased region" description="Basic and acidic residues" evidence="1">
    <location>
        <begin position="47"/>
        <end position="59"/>
    </location>
</feature>
<dbReference type="PANTHER" id="PTHR21193">
    <property type="entry name" value="OXIDOREDUCTASE-LIKE DOMAIN-CONTAINING PROTEIN 1"/>
    <property type="match status" value="1"/>
</dbReference>
<feature type="region of interest" description="Disordered" evidence="1">
    <location>
        <begin position="33"/>
        <end position="66"/>
    </location>
</feature>
<dbReference type="InterPro" id="IPR039251">
    <property type="entry name" value="OXLD1"/>
</dbReference>
<dbReference type="AlphaFoldDB" id="A0A3M6UH82"/>
<dbReference type="Pfam" id="PF09791">
    <property type="entry name" value="Oxidored-like"/>
    <property type="match status" value="1"/>
</dbReference>
<keyword evidence="4" id="KW-1185">Reference proteome</keyword>
<comment type="caution">
    <text evidence="3">The sequence shown here is derived from an EMBL/GenBank/DDBJ whole genome shotgun (WGS) entry which is preliminary data.</text>
</comment>
<evidence type="ECO:0000313" key="4">
    <source>
        <dbReference type="Proteomes" id="UP000275408"/>
    </source>
</evidence>
<sequence>MKKFQRIPGESKKEYFNRIDQEATQEVAEALKASRKMRDARKKHLKDRKEKMKEKKRLSQENASFDLTKDSQQALPYLEIKEEAKGEERKLPILPPPPLELCCMSGCQNCVMIQHAEELIKMYGDDSAARAALEEIPDEGLDDNYKLPHEAHYIVQIPFQDSAMCHLVQNDHFPISPSECSLLGSDSLWIPPIVQDPFTPVPDYSVLLLLRDVLDLTPSL</sequence>
<evidence type="ECO:0000313" key="3">
    <source>
        <dbReference type="EMBL" id="RMX53012.1"/>
    </source>
</evidence>
<protein>
    <recommendedName>
        <fullName evidence="2">Oxidoreductase-like domain-containing protein</fullName>
    </recommendedName>
</protein>
<dbReference type="Proteomes" id="UP000275408">
    <property type="component" value="Unassembled WGS sequence"/>
</dbReference>
<feature type="compositionally biased region" description="Basic residues" evidence="1">
    <location>
        <begin position="33"/>
        <end position="46"/>
    </location>
</feature>
<dbReference type="PANTHER" id="PTHR21193:SF3">
    <property type="entry name" value="OXIDOREDUCTASE-LIKE DOMAIN-CONTAINING PROTEIN 1"/>
    <property type="match status" value="1"/>
</dbReference>
<gene>
    <name evidence="3" type="ORF">pdam_00018257</name>
</gene>
<accession>A0A3M6UH82</accession>
<reference evidence="3 4" key="1">
    <citation type="journal article" date="2018" name="Sci. Rep.">
        <title>Comparative analysis of the Pocillopora damicornis genome highlights role of immune system in coral evolution.</title>
        <authorList>
            <person name="Cunning R."/>
            <person name="Bay R.A."/>
            <person name="Gillette P."/>
            <person name="Baker A.C."/>
            <person name="Traylor-Knowles N."/>
        </authorList>
    </citation>
    <scope>NUCLEOTIDE SEQUENCE [LARGE SCALE GENOMIC DNA]</scope>
    <source>
        <strain evidence="3">RSMAS</strain>
        <tissue evidence="3">Whole animal</tissue>
    </source>
</reference>
<dbReference type="GO" id="GO:0005739">
    <property type="term" value="C:mitochondrion"/>
    <property type="evidence" value="ECO:0007669"/>
    <property type="project" value="TreeGrafter"/>
</dbReference>
<proteinExistence type="predicted"/>
<dbReference type="OrthoDB" id="5876637at2759"/>
<dbReference type="InterPro" id="IPR019180">
    <property type="entry name" value="Oxidoreductase-like_N"/>
</dbReference>
<evidence type="ECO:0000259" key="2">
    <source>
        <dbReference type="Pfam" id="PF09791"/>
    </source>
</evidence>
<dbReference type="EMBL" id="RCHS01001529">
    <property type="protein sequence ID" value="RMX53012.1"/>
    <property type="molecule type" value="Genomic_DNA"/>
</dbReference>